<name>A0A9Q0Y0Y5_9SAUR</name>
<sequence length="125" mass="14688">MHTEYLEAKLRREKIARHHQQNFLLGFCFSEVLVSTFSLKLHENGGKSLLQKLFHVAISSFAASQTNLKMRAHLDVAWYLVRGDQRNYGERFRFIFLKKYCQRNVAFCFTNNSKVLVLTALQVFK</sequence>
<organism evidence="1 2">
    <name type="scientific">Phrynocephalus forsythii</name>
    <dbReference type="NCBI Taxonomy" id="171643"/>
    <lineage>
        <taxon>Eukaryota</taxon>
        <taxon>Metazoa</taxon>
        <taxon>Chordata</taxon>
        <taxon>Craniata</taxon>
        <taxon>Vertebrata</taxon>
        <taxon>Euteleostomi</taxon>
        <taxon>Lepidosauria</taxon>
        <taxon>Squamata</taxon>
        <taxon>Bifurcata</taxon>
        <taxon>Unidentata</taxon>
        <taxon>Episquamata</taxon>
        <taxon>Toxicofera</taxon>
        <taxon>Iguania</taxon>
        <taxon>Acrodonta</taxon>
        <taxon>Agamidae</taxon>
        <taxon>Agaminae</taxon>
        <taxon>Phrynocephalus</taxon>
    </lineage>
</organism>
<reference evidence="1" key="1">
    <citation type="journal article" date="2023" name="DNA Res.">
        <title>Chromosome-level genome assembly of Phrynocephalus forsythii using third-generation DNA sequencing and Hi-C analysis.</title>
        <authorList>
            <person name="Qi Y."/>
            <person name="Zhao W."/>
            <person name="Zhao Y."/>
            <person name="Niu C."/>
            <person name="Cao S."/>
            <person name="Zhang Y."/>
        </authorList>
    </citation>
    <scope>NUCLEOTIDE SEQUENCE</scope>
    <source>
        <tissue evidence="1">Muscle</tissue>
    </source>
</reference>
<evidence type="ECO:0000313" key="2">
    <source>
        <dbReference type="Proteomes" id="UP001142489"/>
    </source>
</evidence>
<gene>
    <name evidence="1" type="ORF">JRQ81_014967</name>
</gene>
<dbReference type="Proteomes" id="UP001142489">
    <property type="component" value="Unassembled WGS sequence"/>
</dbReference>
<keyword evidence="2" id="KW-1185">Reference proteome</keyword>
<dbReference type="AlphaFoldDB" id="A0A9Q0Y0Y5"/>
<accession>A0A9Q0Y0Y5</accession>
<protein>
    <submittedName>
        <fullName evidence="1">Uncharacterized protein</fullName>
    </submittedName>
</protein>
<evidence type="ECO:0000313" key="1">
    <source>
        <dbReference type="EMBL" id="KAJ7332787.1"/>
    </source>
</evidence>
<proteinExistence type="predicted"/>
<dbReference type="EMBL" id="JAPFRF010000005">
    <property type="protein sequence ID" value="KAJ7332787.1"/>
    <property type="molecule type" value="Genomic_DNA"/>
</dbReference>
<comment type="caution">
    <text evidence="1">The sequence shown here is derived from an EMBL/GenBank/DDBJ whole genome shotgun (WGS) entry which is preliminary data.</text>
</comment>